<evidence type="ECO:0000313" key="2">
    <source>
        <dbReference type="EMBL" id="CAB4034990.1"/>
    </source>
</evidence>
<protein>
    <submittedName>
        <fullName evidence="2">PREDICTED: uncharacterized protein K02A2.6-like</fullName>
    </submittedName>
</protein>
<dbReference type="GO" id="GO:0003676">
    <property type="term" value="F:nucleic acid binding"/>
    <property type="evidence" value="ECO:0007669"/>
    <property type="project" value="InterPro"/>
</dbReference>
<dbReference type="SUPFAM" id="SSF53098">
    <property type="entry name" value="Ribonuclease H-like"/>
    <property type="match status" value="1"/>
</dbReference>
<name>A0A7D9LKY8_PARCT</name>
<dbReference type="FunFam" id="3.30.420.10:FF:000063">
    <property type="entry name" value="Retrovirus-related Pol polyprotein from transposon 297-like Protein"/>
    <property type="match status" value="1"/>
</dbReference>
<accession>A0A7D9LKY8</accession>
<sequence>MDDAVSAVVGPCIACQATVNTPSQEPVKSTQLPNGPWKSLAVDYYGPLPSGDYVLVVIDEYSRFPEIEFTTSTSAKATIPKLDRIFSSYGIPIQLKSDNGPPFNSKTFSDYCEFMGIQHNNITSLHPQANGLVENFNRMINKVVRTSSIERKCWKEELLKFLRNYRATPHTTTGKSPTELLFQTRPYRVRLSELSTSHDTDNEVRERDAEKKLQAKQYADRKSYVKSSNLKVGDLVLVRNERKGKLQPVYAPKPYTVTATKGTMITASRVNPRHVITRNSSFFKLLKVPSNECGSGGIKMNGTCDECDVFESNIIHPEQLGGEEEIHANEQGDNLVGEAEEAVDNWVGDHEAEEAVEQRQDDRVRRQDVEVDIQQEEYEDGSGHVQGGRLLRQRRAPRWHEEYEMGEDY</sequence>
<dbReference type="AlphaFoldDB" id="A0A7D9LKY8"/>
<dbReference type="GO" id="GO:0015074">
    <property type="term" value="P:DNA integration"/>
    <property type="evidence" value="ECO:0007669"/>
    <property type="project" value="InterPro"/>
</dbReference>
<dbReference type="PANTHER" id="PTHR37984">
    <property type="entry name" value="PROTEIN CBG26694"/>
    <property type="match status" value="1"/>
</dbReference>
<dbReference type="InterPro" id="IPR001584">
    <property type="entry name" value="Integrase_cat-core"/>
</dbReference>
<reference evidence="2" key="1">
    <citation type="submission" date="2020-04" db="EMBL/GenBank/DDBJ databases">
        <authorList>
            <person name="Alioto T."/>
            <person name="Alioto T."/>
            <person name="Gomez Garrido J."/>
        </authorList>
    </citation>
    <scope>NUCLEOTIDE SEQUENCE</scope>
    <source>
        <strain evidence="2">A484AB</strain>
    </source>
</reference>
<dbReference type="InterPro" id="IPR050951">
    <property type="entry name" value="Retrovirus_Pol_polyprotein"/>
</dbReference>
<evidence type="ECO:0000313" key="3">
    <source>
        <dbReference type="Proteomes" id="UP001152795"/>
    </source>
</evidence>
<keyword evidence="3" id="KW-1185">Reference proteome</keyword>
<comment type="caution">
    <text evidence="2">The sequence shown here is derived from an EMBL/GenBank/DDBJ whole genome shotgun (WGS) entry which is preliminary data.</text>
</comment>
<dbReference type="Proteomes" id="UP001152795">
    <property type="component" value="Unassembled WGS sequence"/>
</dbReference>
<dbReference type="PROSITE" id="PS50994">
    <property type="entry name" value="INTEGRASE"/>
    <property type="match status" value="1"/>
</dbReference>
<dbReference type="Gene3D" id="3.30.420.10">
    <property type="entry name" value="Ribonuclease H-like superfamily/Ribonuclease H"/>
    <property type="match status" value="1"/>
</dbReference>
<dbReference type="Pfam" id="PF00665">
    <property type="entry name" value="rve"/>
    <property type="match status" value="1"/>
</dbReference>
<feature type="region of interest" description="Disordered" evidence="1">
    <location>
        <begin position="372"/>
        <end position="409"/>
    </location>
</feature>
<dbReference type="EMBL" id="CACRXK020020601">
    <property type="protein sequence ID" value="CAB4034990.1"/>
    <property type="molecule type" value="Genomic_DNA"/>
</dbReference>
<evidence type="ECO:0000256" key="1">
    <source>
        <dbReference type="SAM" id="MobiDB-lite"/>
    </source>
</evidence>
<dbReference type="InterPro" id="IPR012337">
    <property type="entry name" value="RNaseH-like_sf"/>
</dbReference>
<organism evidence="2 3">
    <name type="scientific">Paramuricea clavata</name>
    <name type="common">Red gorgonian</name>
    <name type="synonym">Violescent sea-whip</name>
    <dbReference type="NCBI Taxonomy" id="317549"/>
    <lineage>
        <taxon>Eukaryota</taxon>
        <taxon>Metazoa</taxon>
        <taxon>Cnidaria</taxon>
        <taxon>Anthozoa</taxon>
        <taxon>Octocorallia</taxon>
        <taxon>Malacalcyonacea</taxon>
        <taxon>Plexauridae</taxon>
        <taxon>Paramuricea</taxon>
    </lineage>
</organism>
<proteinExistence type="predicted"/>
<dbReference type="InterPro" id="IPR036397">
    <property type="entry name" value="RNaseH_sf"/>
</dbReference>
<dbReference type="OrthoDB" id="775972at2759"/>
<dbReference type="PANTHER" id="PTHR37984:SF11">
    <property type="entry name" value="INTEGRASE CATALYTIC DOMAIN-CONTAINING PROTEIN"/>
    <property type="match status" value="1"/>
</dbReference>
<gene>
    <name evidence="2" type="ORF">PACLA_8A087734</name>
</gene>